<dbReference type="STRING" id="33528.ENSGAFP00000023398"/>
<comment type="subcellular location">
    <subcellularLocation>
        <location evidence="1">Sarcoplasmic reticulum membrane</location>
        <topology evidence="1">Multi-pass membrane protein</topology>
    </subcellularLocation>
</comment>
<feature type="domain" description="MIR" evidence="23">
    <location>
        <begin position="695"/>
        <end position="750"/>
    </location>
</feature>
<dbReference type="InterPro" id="IPR043136">
    <property type="entry name" value="B30.2/SPRY_sf"/>
</dbReference>
<dbReference type="PANTHER" id="PTHR46399">
    <property type="entry name" value="B30.2/SPRY DOMAIN-CONTAINING PROTEIN"/>
    <property type="match status" value="1"/>
</dbReference>
<comment type="caution">
    <text evidence="24">The sequence shown here is derived from an EMBL/GenBank/DDBJ whole genome shotgun (WGS) entry which is preliminary data.</text>
</comment>
<dbReference type="SUPFAM" id="SSF82109">
    <property type="entry name" value="MIR domain"/>
    <property type="match status" value="2"/>
</dbReference>
<dbReference type="Gene3D" id="1.25.10.30">
    <property type="entry name" value="IP3 receptor type 1 binding core, RIH domain"/>
    <property type="match status" value="1"/>
</dbReference>
<dbReference type="PANTHER" id="PTHR46399:SF10">
    <property type="entry name" value="RYANODINE RECEPTOR 1"/>
    <property type="match status" value="1"/>
</dbReference>
<sequence length="1597" mass="178827">MQHQERKEAERGAGDRTGRVVFGPCSWTGQTQRNPCLVTPGGRADLTGDVNVCRGGSFYRRKLRGSGNRWDVVAPEWRSGRTAVMTRESAEKETPAGRKLPEFNAAGSSSRLVAPRRAAAVAAPPQAWRWRAYGARKGKRVGGFLLPGESVRGEPPTCGAAAPLLGVSRPRQDRCLRPDCWMFTYGGLPEHGNPLNRAGPTQGGMEESTRVPNPSSSSSPSDEEPPPAVSLSHITERAEDSSCPPAHTHTHTHSEERGRGGRGDGSETRLPGEIRQDFFLFPPEELRGRGRGRWQKEEREKRRFSSCERCGPKKQTVIRSQSKSRKRTTAQGILGKCNQNKCGSLALATVVTMRNRGNKLVVLISSERLSVSRSSSSETSEHPLVSRRRKPALTPAAPMHRLTFCRRKKSRKQHITLHFVTGVSPLSTPFGEHGMIEGGFCRASMFFWASFPLVCAVKRPSWLHKGRVFIAAFTPVCGISRDRQGKQLQTVSVGVRAAGVYNLHVLVLFLVYLIQFDAPEIERRQAVNKGVFVQDDQVVLQCTASVLKEQQIKLCLSCEGFGNRLCFLETTSNAQVTSCSLLLFLTSSWSPVGHLWVTCGSPVVLPLQNVPPDLAICTFILEQSLSVRALVEMLANTVEMTEVRLRSSMKLFLMMGRRIGIAWPPRPTCLRQKRKRKLDTHGALDAPPSSQGGGHRTLLYGHAILLRHHHSGMYLSCLTTSRSLTDKLAFDVGLQEDSIGEACWWTIHPASKQRSEGEKVRVGDDLILVSVSSERYLHLSYASGDLMVDASFMQTLWNMNPISSGCELAEGYLTGGHVLRLFHGHMDECLAIPTPEEGEEKRRTAHYEGGAVCSQARSLWRLEPLRISWSGSHMKWGVSFRIRHITTGRYLCLDDDKVLMVVDPEKSNTKMSAFCFRISKEKVDVSQKRDVEGMGIPEIKYGESMCFVQHVSTGLWLTYAALDAKAARLGTMKRRVILHQEGHMDDALTVSRSQTEESQAARMIYSTTGLFRQFIKGLDSLSGKNKSPGSVSLPLEGVILSLQDLIFYFRPPEEELEHEEKQTKLRSLRNRQNLFQEEETRMGSSGVARVRFLLGGRHGDFKFMPPPGYAPCYEALLPRERMRIEPIKEYKHDFDGVRNLLGPTLSLTHTSFTPCPVDTVQIVLPPHLERIREKLAENIHELWAVTRIEQGWTYGSVKCSSLSGFGADCGPLGVHMHSNRTRVNFNRTEAEFRDDNKKLHPCLVDFQSLPEPEKNYNLQMSGETLKTLLALGCHVGMGDEKAEENLKKIKLPKTYVMSNGYKPAPLDLNHVKLTPNQNQLVEKLAENGHNVWARDRVRQGWTYSIVQDIVNKRNPRLVPYNLLDERTKKTNRDSVNNAVRTLIGYGYNIEPPDQESTGQGLENIRGDKVRIFRAEKSYAVTQGKWYFEFEALTIGEMRVGWARPCVRSDTELGADELAYVFNGNKAQRWHVGNEPFGRQWQSGDVVGCMIDLNEMNIMFTLNGEMLISDSGSEMAFKDIEVGEGFIPVCALGLSQIGRINLGQNVSSLRYFAICGLQEGFEPFAINMKRDITMWFSKSLPQFVPVPTDHHHIEVIQT</sequence>
<feature type="domain" description="B30.2/SPRY" evidence="22">
    <location>
        <begin position="1350"/>
        <end position="1546"/>
    </location>
</feature>
<feature type="domain" description="MIR" evidence="23">
    <location>
        <begin position="757"/>
        <end position="802"/>
    </location>
</feature>
<dbReference type="GO" id="GO:0005790">
    <property type="term" value="C:smooth endoplasmic reticulum"/>
    <property type="evidence" value="ECO:0007669"/>
    <property type="project" value="TreeGrafter"/>
</dbReference>
<dbReference type="Proteomes" id="UP000250572">
    <property type="component" value="Unassembled WGS sequence"/>
</dbReference>
<evidence type="ECO:0000256" key="11">
    <source>
        <dbReference type="ARBA" id="ARBA00022837"/>
    </source>
</evidence>
<dbReference type="GO" id="GO:0005219">
    <property type="term" value="F:ryanodine-sensitive calcium-release channel activity"/>
    <property type="evidence" value="ECO:0007669"/>
    <property type="project" value="TreeGrafter"/>
</dbReference>
<evidence type="ECO:0000256" key="6">
    <source>
        <dbReference type="ARBA" id="ARBA00022673"/>
    </source>
</evidence>
<dbReference type="InterPro" id="IPR036300">
    <property type="entry name" value="MIR_dom_sf"/>
</dbReference>
<evidence type="ECO:0000256" key="14">
    <source>
        <dbReference type="ARBA" id="ARBA00023170"/>
    </source>
</evidence>
<evidence type="ECO:0000256" key="3">
    <source>
        <dbReference type="ARBA" id="ARBA00022473"/>
    </source>
</evidence>
<feature type="region of interest" description="Disordered" evidence="21">
    <location>
        <begin position="187"/>
        <end position="276"/>
    </location>
</feature>
<dbReference type="GO" id="GO:0034704">
    <property type="term" value="C:calcium channel complex"/>
    <property type="evidence" value="ECO:0007669"/>
    <property type="project" value="TreeGrafter"/>
</dbReference>
<keyword evidence="6" id="KW-0407">Ion channel</keyword>
<comment type="function">
    <text evidence="19">Cytosolic calcium-activated calcium channel that mediates the release of Ca(2+) from the sarcoplasmic reticulum into the cytosol and thereby plays a key role in triggering muscle contraction following depolarization of T-tubules. Repeated very high-level exercise increases the open probability of the channel and leads to Ca(2+) leaking into the cytoplasm. Can also mediate the release of Ca(2+) from intracellular stores in neurons, and may thereby promote prolonged Ca(2+) signaling in the brain. Required for normal embryonic development of muscle fibers and skeletal muscle. Required for normal heart morphogenesis, skin development and ossification during embryogenesis.</text>
</comment>
<dbReference type="GO" id="GO:0005524">
    <property type="term" value="F:ATP binding"/>
    <property type="evidence" value="ECO:0007669"/>
    <property type="project" value="UniProtKB-KW"/>
</dbReference>
<evidence type="ECO:0000256" key="13">
    <source>
        <dbReference type="ARBA" id="ARBA00022951"/>
    </source>
</evidence>
<dbReference type="GO" id="GO:0030018">
    <property type="term" value="C:Z disc"/>
    <property type="evidence" value="ECO:0007669"/>
    <property type="project" value="TreeGrafter"/>
</dbReference>
<evidence type="ECO:0000256" key="19">
    <source>
        <dbReference type="ARBA" id="ARBA00045680"/>
    </source>
</evidence>
<keyword evidence="5" id="KW-0406">Ion transport</keyword>
<evidence type="ECO:0000313" key="24">
    <source>
        <dbReference type="EMBL" id="PWA22351.1"/>
    </source>
</evidence>
<dbReference type="Pfam" id="PF02026">
    <property type="entry name" value="RyR"/>
    <property type="match status" value="3"/>
</dbReference>
<keyword evidence="11" id="KW-0106">Calcium</keyword>
<keyword evidence="14" id="KW-0675">Receptor</keyword>
<dbReference type="Pfam" id="PF08709">
    <property type="entry name" value="Ins145_P3_rec"/>
    <property type="match status" value="2"/>
</dbReference>
<keyword evidence="8" id="KW-0677">Repeat</keyword>
<comment type="subunit">
    <text evidence="20">Homotetramer. Can also form heterotetramers with RYR2. Identified in a complex composed of RYR1, PDE4D, PKA, FKBP1A and protein phosphatase 1 (PP1). Repeated very high-level exercise decreases interaction with PDE4D and protein phosphatase 1 (PP1). Interacts with CALM; CALM with bound calcium inhibits the RYR1 channel activity. Interacts with S100A1. Interacts with FKBP1A; this stabilizes the closed conformation of the channel. Interacts with CACNA1S; interaction with CACNA1S is important for activation of the RYR1 channel. Interacts with CACNB1. Interacts with TRDN and ASPH; these interactions stimulate RYR1 channel activity. Interacts with SELENON. Interacts with scorpion calcins (AC P0DPT1; AC P0DM30; AC A0A1L4BJ42; AC P59868; AC P60254; AC B8QG00; AC L0GBR1; AC P60252; AC P60253).</text>
</comment>
<evidence type="ECO:0000256" key="2">
    <source>
        <dbReference type="ARBA" id="ARBA00014291"/>
    </source>
</evidence>
<dbReference type="InterPro" id="IPR035764">
    <property type="entry name" value="SPRY2_RyR"/>
</dbReference>
<evidence type="ECO:0000256" key="12">
    <source>
        <dbReference type="ARBA" id="ARBA00022840"/>
    </source>
</evidence>
<dbReference type="GO" id="GO:0033017">
    <property type="term" value="C:sarcoplasmic reticulum membrane"/>
    <property type="evidence" value="ECO:0007669"/>
    <property type="project" value="UniProtKB-SubCell"/>
</dbReference>
<evidence type="ECO:0000259" key="23">
    <source>
        <dbReference type="PROSITE" id="PS50919"/>
    </source>
</evidence>
<gene>
    <name evidence="24" type="ORF">CCH79_00018223</name>
</gene>
<dbReference type="Gene3D" id="1.10.490.160">
    <property type="match status" value="1"/>
</dbReference>
<dbReference type="FunFam" id="2.60.120.920:FF:000003">
    <property type="entry name" value="ryanodine receptor isoform X2"/>
    <property type="match status" value="1"/>
</dbReference>
<dbReference type="SMART" id="SM00449">
    <property type="entry name" value="SPRY"/>
    <property type="match status" value="1"/>
</dbReference>
<evidence type="ECO:0000256" key="21">
    <source>
        <dbReference type="SAM" id="MobiDB-lite"/>
    </source>
</evidence>
<keyword evidence="9" id="KW-0547">Nucleotide-binding</keyword>
<reference evidence="24 25" key="1">
    <citation type="journal article" date="2018" name="G3 (Bethesda)">
        <title>A High-Quality Reference Genome for the Invasive Mosquitofish Gambusia affinis Using a Chicago Library.</title>
        <authorList>
            <person name="Hoffberg S.L."/>
            <person name="Troendle N.J."/>
            <person name="Glenn T.C."/>
            <person name="Mahmud O."/>
            <person name="Louha S."/>
            <person name="Chalopin D."/>
            <person name="Bennetzen J.L."/>
            <person name="Mauricio R."/>
        </authorList>
    </citation>
    <scope>NUCLEOTIDE SEQUENCE [LARGE SCALE GENOMIC DNA]</scope>
    <source>
        <strain evidence="24">NE01/NJP1002.9</strain>
        <tissue evidence="24">Muscle</tissue>
    </source>
</reference>
<feature type="domain" description="MIR" evidence="23">
    <location>
        <begin position="871"/>
        <end position="934"/>
    </location>
</feature>
<evidence type="ECO:0000256" key="15">
    <source>
        <dbReference type="ARBA" id="ARBA00031197"/>
    </source>
</evidence>
<dbReference type="InterPro" id="IPR014821">
    <property type="entry name" value="Ins145_P3_rcpt"/>
</dbReference>
<evidence type="ECO:0000256" key="4">
    <source>
        <dbReference type="ARBA" id="ARBA00022553"/>
    </source>
</evidence>
<keyword evidence="6" id="KW-0107">Calcium channel</keyword>
<evidence type="ECO:0000256" key="5">
    <source>
        <dbReference type="ARBA" id="ARBA00022568"/>
    </source>
</evidence>
<dbReference type="SMART" id="SM00472">
    <property type="entry name" value="MIR"/>
    <property type="match status" value="4"/>
</dbReference>
<keyword evidence="3" id="KW-0217">Developmental protein</keyword>
<accession>A0A315VFY9</accession>
<keyword evidence="10" id="KW-0702">S-nitrosylation</keyword>
<organism evidence="24 25">
    <name type="scientific">Gambusia affinis</name>
    <name type="common">Western mosquitofish</name>
    <name type="synonym">Heterandria affinis</name>
    <dbReference type="NCBI Taxonomy" id="33528"/>
    <lineage>
        <taxon>Eukaryota</taxon>
        <taxon>Metazoa</taxon>
        <taxon>Chordata</taxon>
        <taxon>Craniata</taxon>
        <taxon>Vertebrata</taxon>
        <taxon>Euteleostomi</taxon>
        <taxon>Actinopterygii</taxon>
        <taxon>Neopterygii</taxon>
        <taxon>Teleostei</taxon>
        <taxon>Neoteleostei</taxon>
        <taxon>Acanthomorphata</taxon>
        <taxon>Ovalentaria</taxon>
        <taxon>Atherinomorphae</taxon>
        <taxon>Cyprinodontiformes</taxon>
        <taxon>Poeciliidae</taxon>
        <taxon>Poeciliinae</taxon>
        <taxon>Gambusia</taxon>
    </lineage>
</organism>
<dbReference type="Gene3D" id="2.80.10.50">
    <property type="match status" value="2"/>
</dbReference>
<keyword evidence="5" id="KW-0813">Transport</keyword>
<evidence type="ECO:0000256" key="18">
    <source>
        <dbReference type="ARBA" id="ARBA00033030"/>
    </source>
</evidence>
<evidence type="ECO:0000256" key="17">
    <source>
        <dbReference type="ARBA" id="ARBA00032969"/>
    </source>
</evidence>
<dbReference type="InterPro" id="IPR000699">
    <property type="entry name" value="RIH_dom"/>
</dbReference>
<dbReference type="InterPro" id="IPR003877">
    <property type="entry name" value="SPRY_dom"/>
</dbReference>
<dbReference type="Pfam" id="PF02815">
    <property type="entry name" value="MIR"/>
    <property type="match status" value="1"/>
</dbReference>
<dbReference type="PROSITE" id="PS50188">
    <property type="entry name" value="B302_SPRY"/>
    <property type="match status" value="1"/>
</dbReference>
<dbReference type="PROSITE" id="PS50919">
    <property type="entry name" value="MIR"/>
    <property type="match status" value="4"/>
</dbReference>
<dbReference type="FunFam" id="2.80.10.50:FF:000009">
    <property type="entry name" value="Ryanodine receptor 1 (skeletal)"/>
    <property type="match status" value="1"/>
</dbReference>
<keyword evidence="4" id="KW-0597">Phosphoprotein</keyword>
<evidence type="ECO:0000313" key="25">
    <source>
        <dbReference type="Proteomes" id="UP000250572"/>
    </source>
</evidence>
<evidence type="ECO:0000256" key="8">
    <source>
        <dbReference type="ARBA" id="ARBA00022737"/>
    </source>
</evidence>
<dbReference type="Pfam" id="PF00622">
    <property type="entry name" value="SPRY"/>
    <property type="match status" value="1"/>
</dbReference>
<keyword evidence="12" id="KW-0067">ATP-binding</keyword>
<evidence type="ECO:0000256" key="10">
    <source>
        <dbReference type="ARBA" id="ARBA00022799"/>
    </source>
</evidence>
<dbReference type="InterPro" id="IPR015925">
    <property type="entry name" value="Ryanodine_IP3_receptor"/>
</dbReference>
<protein>
    <recommendedName>
        <fullName evidence="2">Ryanodine receptor 1</fullName>
    </recommendedName>
    <alternativeName>
        <fullName evidence="17">Skeletal muscle calcium release channel</fullName>
    </alternativeName>
    <alternativeName>
        <fullName evidence="15">Skeletal muscle ryanodine receptor</fullName>
    </alternativeName>
    <alternativeName>
        <fullName evidence="18">Skeletal muscle-type ryanodine receptor</fullName>
    </alternativeName>
    <alternativeName>
        <fullName evidence="16">Type 1 ryanodine receptor</fullName>
    </alternativeName>
</protein>
<dbReference type="InterPro" id="IPR013320">
    <property type="entry name" value="ConA-like_dom_sf"/>
</dbReference>
<name>A0A315VFY9_GAMAF</name>
<keyword evidence="7" id="KW-0479">Metal-binding</keyword>
<dbReference type="GO" id="GO:0042383">
    <property type="term" value="C:sarcolemma"/>
    <property type="evidence" value="ECO:0007669"/>
    <property type="project" value="TreeGrafter"/>
</dbReference>
<dbReference type="GO" id="GO:0006941">
    <property type="term" value="P:striated muscle contraction"/>
    <property type="evidence" value="ECO:0007669"/>
    <property type="project" value="TreeGrafter"/>
</dbReference>
<dbReference type="Gene3D" id="6.20.350.10">
    <property type="match status" value="2"/>
</dbReference>
<dbReference type="EMBL" id="NHOQ01001755">
    <property type="protein sequence ID" value="PWA22351.1"/>
    <property type="molecule type" value="Genomic_DNA"/>
</dbReference>
<evidence type="ECO:0000256" key="1">
    <source>
        <dbReference type="ARBA" id="ARBA00004326"/>
    </source>
</evidence>
<evidence type="ECO:0000256" key="20">
    <source>
        <dbReference type="ARBA" id="ARBA00046784"/>
    </source>
</evidence>
<dbReference type="SUPFAM" id="SSF49899">
    <property type="entry name" value="Concanavalin A-like lectins/glucanases"/>
    <property type="match status" value="1"/>
</dbReference>
<evidence type="ECO:0000256" key="16">
    <source>
        <dbReference type="ARBA" id="ARBA00032832"/>
    </source>
</evidence>
<keyword evidence="5" id="KW-0109">Calcium transport</keyword>
<dbReference type="Gene3D" id="2.60.120.920">
    <property type="match status" value="2"/>
</dbReference>
<evidence type="ECO:0000256" key="7">
    <source>
        <dbReference type="ARBA" id="ARBA00022723"/>
    </source>
</evidence>
<evidence type="ECO:0000259" key="22">
    <source>
        <dbReference type="PROSITE" id="PS50188"/>
    </source>
</evidence>
<dbReference type="CDD" id="cd12878">
    <property type="entry name" value="SPRY2_RyR"/>
    <property type="match status" value="1"/>
</dbReference>
<dbReference type="InterPro" id="IPR003032">
    <property type="entry name" value="Ryanodine_rcpt"/>
</dbReference>
<dbReference type="GO" id="GO:0014808">
    <property type="term" value="P:release of sequestered calcium ion into cytosol by sarcoplasmic reticulum"/>
    <property type="evidence" value="ECO:0007669"/>
    <property type="project" value="TreeGrafter"/>
</dbReference>
<keyword evidence="25" id="KW-1185">Reference proteome</keyword>
<dbReference type="InterPro" id="IPR016093">
    <property type="entry name" value="MIR_motif"/>
</dbReference>
<dbReference type="InterPro" id="IPR001870">
    <property type="entry name" value="B30.2/SPRY"/>
</dbReference>
<dbReference type="GO" id="GO:0046872">
    <property type="term" value="F:metal ion binding"/>
    <property type="evidence" value="ECO:0007669"/>
    <property type="project" value="UniProtKB-KW"/>
</dbReference>
<dbReference type="Pfam" id="PF01365">
    <property type="entry name" value="RYDR_ITPR"/>
    <property type="match status" value="1"/>
</dbReference>
<feature type="compositionally biased region" description="Basic and acidic residues" evidence="21">
    <location>
        <begin position="252"/>
        <end position="276"/>
    </location>
</feature>
<keyword evidence="13" id="KW-0703">Sarcoplasmic reticulum</keyword>
<evidence type="ECO:0000256" key="9">
    <source>
        <dbReference type="ARBA" id="ARBA00022741"/>
    </source>
</evidence>
<proteinExistence type="predicted"/>
<feature type="domain" description="MIR" evidence="23">
    <location>
        <begin position="810"/>
        <end position="865"/>
    </location>
</feature>